<comment type="caution">
    <text evidence="1">The sequence shown here is derived from an EMBL/GenBank/DDBJ whole genome shotgun (WGS) entry which is preliminary data.</text>
</comment>
<accession>A0A2A7MDJ2</accession>
<dbReference type="AlphaFoldDB" id="A0A2A7MDJ2"/>
<dbReference type="RefSeq" id="WP_058293921.1">
    <property type="nucleotide sequence ID" value="NZ_CAMRXG010000032.1"/>
</dbReference>
<protein>
    <submittedName>
        <fullName evidence="1">Uncharacterized protein</fullName>
    </submittedName>
</protein>
<dbReference type="EMBL" id="PDCJ01000002">
    <property type="protein sequence ID" value="PEG29755.1"/>
    <property type="molecule type" value="Genomic_DNA"/>
</dbReference>
<keyword evidence="2" id="KW-1185">Reference proteome</keyword>
<organism evidence="1 2">
    <name type="scientific">Clostridium neonatale</name>
    <dbReference type="NCBI Taxonomy" id="137838"/>
    <lineage>
        <taxon>Bacteria</taxon>
        <taxon>Bacillati</taxon>
        <taxon>Bacillota</taxon>
        <taxon>Clostridia</taxon>
        <taxon>Eubacteriales</taxon>
        <taxon>Clostridiaceae</taxon>
        <taxon>Clostridium</taxon>
    </lineage>
</organism>
<evidence type="ECO:0000313" key="2">
    <source>
        <dbReference type="Proteomes" id="UP000220840"/>
    </source>
</evidence>
<evidence type="ECO:0000313" key="1">
    <source>
        <dbReference type="EMBL" id="PEG29755.1"/>
    </source>
</evidence>
<proteinExistence type="predicted"/>
<sequence>MIKEKFTMRLENEEVIDRKALCLAVNNSAKKESSYCSLLQDELKVCHKCPLLFKGNSNSYSFVGVSASKPNVKFELLLICDGIDEMEEKYAEDTEITVKIFDI</sequence>
<reference evidence="1 2" key="1">
    <citation type="submission" date="2017-10" db="EMBL/GenBank/DDBJ databases">
        <title>Effective Description of Clostridium neonatale sp. nov. linked to necrotizing enterocolitis in neonates and a clarification of species assignable to the genus Clostridium (Prazmowski 1880) emend. Lawson and Rainey 2016.</title>
        <authorList>
            <person name="Bernard K."/>
            <person name="Burdz T."/>
            <person name="Wiebe D."/>
            <person name="Balcewich B."/>
            <person name="Alfa M."/>
            <person name="Bernier A.-M."/>
        </authorList>
    </citation>
    <scope>NUCLEOTIDE SEQUENCE [LARGE SCALE GENOMIC DNA]</scope>
    <source>
        <strain evidence="1 2">LCDC99A005</strain>
    </source>
</reference>
<name>A0A2A7MDJ2_9CLOT</name>
<gene>
    <name evidence="1" type="ORF">CQ394_13900</name>
</gene>
<dbReference type="Proteomes" id="UP000220840">
    <property type="component" value="Unassembled WGS sequence"/>
</dbReference>